<keyword evidence="2 3" id="KW-0560">Oxidoreductase</keyword>
<dbReference type="InterPro" id="IPR015590">
    <property type="entry name" value="Aldehyde_DH_dom"/>
</dbReference>
<gene>
    <name evidence="8" type="ORF">CcCBS67573_g00568</name>
</gene>
<dbReference type="OrthoDB" id="440325at2759"/>
<feature type="active site" evidence="4">
    <location>
        <position position="258"/>
    </location>
</feature>
<dbReference type="PANTHER" id="PTHR43570">
    <property type="entry name" value="ALDEHYDE DEHYDROGENASE"/>
    <property type="match status" value="1"/>
</dbReference>
<dbReference type="SUPFAM" id="SSF53720">
    <property type="entry name" value="ALDH-like"/>
    <property type="match status" value="1"/>
</dbReference>
<dbReference type="GO" id="GO:0005737">
    <property type="term" value="C:cytoplasm"/>
    <property type="evidence" value="ECO:0007669"/>
    <property type="project" value="TreeGrafter"/>
</dbReference>
<dbReference type="InterPro" id="IPR016161">
    <property type="entry name" value="Ald_DH/histidinol_DH"/>
</dbReference>
<dbReference type="InterPro" id="IPR016163">
    <property type="entry name" value="Ald_DH_C"/>
</dbReference>
<dbReference type="Pfam" id="PF00171">
    <property type="entry name" value="Aldedh"/>
    <property type="match status" value="1"/>
</dbReference>
<dbReference type="InterPro" id="IPR012394">
    <property type="entry name" value="Aldehyde_DH_NAD(P)"/>
</dbReference>
<dbReference type="InterPro" id="IPR016162">
    <property type="entry name" value="Ald_DH_N"/>
</dbReference>
<dbReference type="PANTHER" id="PTHR43570:SF16">
    <property type="entry name" value="ALDEHYDE DEHYDROGENASE TYPE III, ISOFORM Q"/>
    <property type="match status" value="1"/>
</dbReference>
<dbReference type="CDD" id="cd07087">
    <property type="entry name" value="ALDH_F3-13-14_CALDH-like"/>
    <property type="match status" value="1"/>
</dbReference>
<name>A0A507FNU3_9FUNG</name>
<evidence type="ECO:0000256" key="3">
    <source>
        <dbReference type="PIRNR" id="PIRNR036492"/>
    </source>
</evidence>
<dbReference type="GO" id="GO:0006081">
    <property type="term" value="P:aldehyde metabolic process"/>
    <property type="evidence" value="ECO:0007669"/>
    <property type="project" value="InterPro"/>
</dbReference>
<dbReference type="PIRSF" id="PIRSF036492">
    <property type="entry name" value="ALDH"/>
    <property type="match status" value="1"/>
</dbReference>
<keyword evidence="9" id="KW-1185">Reference proteome</keyword>
<feature type="active site" evidence="4 5">
    <location>
        <position position="224"/>
    </location>
</feature>
<dbReference type="Gene3D" id="3.40.605.10">
    <property type="entry name" value="Aldehyde Dehydrogenase, Chain A, domain 1"/>
    <property type="match status" value="1"/>
</dbReference>
<dbReference type="FunFam" id="3.40.309.10:FF:000003">
    <property type="entry name" value="Aldehyde dehydrogenase"/>
    <property type="match status" value="1"/>
</dbReference>
<dbReference type="EMBL" id="QEAP01000008">
    <property type="protein sequence ID" value="TPX78111.1"/>
    <property type="molecule type" value="Genomic_DNA"/>
</dbReference>
<dbReference type="Gene3D" id="3.40.309.10">
    <property type="entry name" value="Aldehyde Dehydrogenase, Chain A, domain 2"/>
    <property type="match status" value="1"/>
</dbReference>
<evidence type="ECO:0000256" key="4">
    <source>
        <dbReference type="PIRSR" id="PIRSR036492-1"/>
    </source>
</evidence>
<evidence type="ECO:0000256" key="2">
    <source>
        <dbReference type="ARBA" id="ARBA00023002"/>
    </source>
</evidence>
<comment type="caution">
    <text evidence="8">The sequence shown here is derived from an EMBL/GenBank/DDBJ whole genome shotgun (WGS) entry which is preliminary data.</text>
</comment>
<accession>A0A507FNU3</accession>
<dbReference type="GO" id="GO:0004029">
    <property type="term" value="F:aldehyde dehydrogenase (NAD+) activity"/>
    <property type="evidence" value="ECO:0007669"/>
    <property type="project" value="TreeGrafter"/>
</dbReference>
<feature type="domain" description="Aldehyde dehydrogenase" evidence="7">
    <location>
        <begin position="7"/>
        <end position="444"/>
    </location>
</feature>
<evidence type="ECO:0000259" key="7">
    <source>
        <dbReference type="Pfam" id="PF00171"/>
    </source>
</evidence>
<organism evidence="8 9">
    <name type="scientific">Chytriomyces confervae</name>
    <dbReference type="NCBI Taxonomy" id="246404"/>
    <lineage>
        <taxon>Eukaryota</taxon>
        <taxon>Fungi</taxon>
        <taxon>Fungi incertae sedis</taxon>
        <taxon>Chytridiomycota</taxon>
        <taxon>Chytridiomycota incertae sedis</taxon>
        <taxon>Chytridiomycetes</taxon>
        <taxon>Chytridiales</taxon>
        <taxon>Chytriomycetaceae</taxon>
        <taxon>Chytriomyces</taxon>
    </lineage>
</organism>
<evidence type="ECO:0000256" key="6">
    <source>
        <dbReference type="RuleBase" id="RU003345"/>
    </source>
</evidence>
<evidence type="ECO:0000313" key="9">
    <source>
        <dbReference type="Proteomes" id="UP000320333"/>
    </source>
</evidence>
<reference evidence="8 9" key="1">
    <citation type="journal article" date="2019" name="Sci. Rep.">
        <title>Comparative genomics of chytrid fungi reveal insights into the obligate biotrophic and pathogenic lifestyle of Synchytrium endobioticum.</title>
        <authorList>
            <person name="van de Vossenberg B.T.L.H."/>
            <person name="Warris S."/>
            <person name="Nguyen H.D.T."/>
            <person name="van Gent-Pelzer M.P.E."/>
            <person name="Joly D.L."/>
            <person name="van de Geest H.C."/>
            <person name="Bonants P.J.M."/>
            <person name="Smith D.S."/>
            <person name="Levesque C.A."/>
            <person name="van der Lee T.A.J."/>
        </authorList>
    </citation>
    <scope>NUCLEOTIDE SEQUENCE [LARGE SCALE GENOMIC DNA]</scope>
    <source>
        <strain evidence="8 9">CBS 675.73</strain>
    </source>
</reference>
<proteinExistence type="inferred from homology"/>
<evidence type="ECO:0000256" key="5">
    <source>
        <dbReference type="PROSITE-ProRule" id="PRU10007"/>
    </source>
</evidence>
<dbReference type="Proteomes" id="UP000320333">
    <property type="component" value="Unassembled WGS sequence"/>
</dbReference>
<evidence type="ECO:0000313" key="8">
    <source>
        <dbReference type="EMBL" id="TPX78111.1"/>
    </source>
</evidence>
<dbReference type="STRING" id="246404.A0A507FNU3"/>
<sequence length="538" mass="59903">MPSTPLADIDSTVAYLRRTFETNKTKSLAWRIDQLSRLHNFLDTNEAVKEALRKDLNKSDGEIAAELTGVINEAATAIEKLHEWTKPYKNEKSIATLTDRVETQLLGTFNPRDNNTHNLCSPCWIVVMDEPVQLMFGPMVAALAAGCCIVLKPSEVASATEALIMEWVPKTFDTSAIRVVVGGVAETTRLLELKFDQIFYTGSGNVGKIVMAAAAKQLTPVVLELGGKSPVYIHHDVNIAVAAKRLCWAKTMNCGQVCIAPDYVMVHKQIVRPFIEAMKLALKEFYTSNPKTSPEYARIINKGHTQRLINVLMRQIKEKHCKLEIGGENSLDERFIAPTIVSGVKVTDPLMEDEIFGPLIGVIEVDNEDEAIRIIKSRDRPLALYVSTQDKRVANKILDNTLSGVALVNDYAINMIVSDMPFGGVGASGMGAYHGHAGFRTFTHERGLVWRQMDAMSEASHSLLYPPLASKPRVLKFVRALMQKKLPTYWGLVLNRYLPALWKYFVYWLVFQFGKWVGTENGIEGVLAKVALMFAKSS</sequence>
<protein>
    <recommendedName>
        <fullName evidence="3">Aldehyde dehydrogenase</fullName>
    </recommendedName>
</protein>
<dbReference type="InterPro" id="IPR029510">
    <property type="entry name" value="Ald_DH_CS_GLU"/>
</dbReference>
<dbReference type="AlphaFoldDB" id="A0A507FNU3"/>
<dbReference type="PROSITE" id="PS00687">
    <property type="entry name" value="ALDEHYDE_DEHYDR_GLU"/>
    <property type="match status" value="1"/>
</dbReference>
<evidence type="ECO:0000256" key="1">
    <source>
        <dbReference type="ARBA" id="ARBA00009986"/>
    </source>
</evidence>
<comment type="similarity">
    <text evidence="1 3 6">Belongs to the aldehyde dehydrogenase family.</text>
</comment>